<sequence>MPAISDFSWWPIELCITVGLLGVTAFLYRRIKPGHLPYPPGPKGLPVVGMMLSFPQDQPWIKFKEWSKEYGSDIISLKVLGKRIVVLNSHATTQELMTKRSAIYSDRPDLPMLNDLQGWNWNFGFMRYNVTWKEHRKLLTREVQNTLANSAQHYAISATRRLLGSILISPENYAAHLKHLTGYFTLSIAYGLDIKPSGDPYVAIADKANEGLAKAGSLPSYLVDAIPSLKYLPEWFPGAKFKRDARVWAKFARALREDGFRIAKERYVKGIIKPCVASRGLERIRGDSDQEDQEENLKSVLGVFYSAGVDTSVSALATFVLAMVLHPEVQQTAHMAILQAVGHDRLPEFDDIQSVPYLHAVVREVLRWNPVIPMAIPHATTTDDVYDGYFIPKGSTVVGNAWAILRDETIFGGDTHLFKPERFLTEDGSILNPAVPNPEMAFGFGRRACPGRFLAYRLLLITTASLLHSFEIVKAKAKDGTDISPAVAYTTGMIRFVGPSADNMSGPLTESRCSFPKPFACDFKVRSAKLRELILETSKAVENRTS</sequence>
<reference evidence="1 2" key="1">
    <citation type="journal article" date="2019" name="Nat. Ecol. Evol.">
        <title>Megaphylogeny resolves global patterns of mushroom evolution.</title>
        <authorList>
            <person name="Varga T."/>
            <person name="Krizsan K."/>
            <person name="Foldi C."/>
            <person name="Dima B."/>
            <person name="Sanchez-Garcia M."/>
            <person name="Sanchez-Ramirez S."/>
            <person name="Szollosi G.J."/>
            <person name="Szarkandi J.G."/>
            <person name="Papp V."/>
            <person name="Albert L."/>
            <person name="Andreopoulos W."/>
            <person name="Angelini C."/>
            <person name="Antonin V."/>
            <person name="Barry K.W."/>
            <person name="Bougher N.L."/>
            <person name="Buchanan P."/>
            <person name="Buyck B."/>
            <person name="Bense V."/>
            <person name="Catcheside P."/>
            <person name="Chovatia M."/>
            <person name="Cooper J."/>
            <person name="Damon W."/>
            <person name="Desjardin D."/>
            <person name="Finy P."/>
            <person name="Geml J."/>
            <person name="Haridas S."/>
            <person name="Hughes K."/>
            <person name="Justo A."/>
            <person name="Karasinski D."/>
            <person name="Kautmanova I."/>
            <person name="Kiss B."/>
            <person name="Kocsube S."/>
            <person name="Kotiranta H."/>
            <person name="LaButti K.M."/>
            <person name="Lechner B.E."/>
            <person name="Liimatainen K."/>
            <person name="Lipzen A."/>
            <person name="Lukacs Z."/>
            <person name="Mihaltcheva S."/>
            <person name="Morgado L.N."/>
            <person name="Niskanen T."/>
            <person name="Noordeloos M.E."/>
            <person name="Ohm R.A."/>
            <person name="Ortiz-Santana B."/>
            <person name="Ovrebo C."/>
            <person name="Racz N."/>
            <person name="Riley R."/>
            <person name="Savchenko A."/>
            <person name="Shiryaev A."/>
            <person name="Soop K."/>
            <person name="Spirin V."/>
            <person name="Szebenyi C."/>
            <person name="Tomsovsky M."/>
            <person name="Tulloss R.E."/>
            <person name="Uehling J."/>
            <person name="Grigoriev I.V."/>
            <person name="Vagvolgyi C."/>
            <person name="Papp T."/>
            <person name="Martin F.M."/>
            <person name="Miettinen O."/>
            <person name="Hibbett D.S."/>
            <person name="Nagy L.G."/>
        </authorList>
    </citation>
    <scope>NUCLEOTIDE SEQUENCE [LARGE SCALE GENOMIC DNA]</scope>
    <source>
        <strain evidence="1 2">NL-1719</strain>
    </source>
</reference>
<evidence type="ECO:0000313" key="2">
    <source>
        <dbReference type="Proteomes" id="UP000308600"/>
    </source>
</evidence>
<proteinExistence type="predicted"/>
<accession>A0ACD3B523</accession>
<name>A0ACD3B523_9AGAR</name>
<dbReference type="EMBL" id="ML208278">
    <property type="protein sequence ID" value="TFK73143.1"/>
    <property type="molecule type" value="Genomic_DNA"/>
</dbReference>
<evidence type="ECO:0000313" key="1">
    <source>
        <dbReference type="EMBL" id="TFK73143.1"/>
    </source>
</evidence>
<gene>
    <name evidence="1" type="ORF">BDN72DRAFT_894194</name>
</gene>
<organism evidence="1 2">
    <name type="scientific">Pluteus cervinus</name>
    <dbReference type="NCBI Taxonomy" id="181527"/>
    <lineage>
        <taxon>Eukaryota</taxon>
        <taxon>Fungi</taxon>
        <taxon>Dikarya</taxon>
        <taxon>Basidiomycota</taxon>
        <taxon>Agaricomycotina</taxon>
        <taxon>Agaricomycetes</taxon>
        <taxon>Agaricomycetidae</taxon>
        <taxon>Agaricales</taxon>
        <taxon>Pluteineae</taxon>
        <taxon>Pluteaceae</taxon>
        <taxon>Pluteus</taxon>
    </lineage>
</organism>
<dbReference type="Proteomes" id="UP000308600">
    <property type="component" value="Unassembled WGS sequence"/>
</dbReference>
<protein>
    <submittedName>
        <fullName evidence="1">Cytochrome P450</fullName>
    </submittedName>
</protein>
<keyword evidence="2" id="KW-1185">Reference proteome</keyword>